<organism evidence="1 2">
    <name type="scientific">Pseudomonas asplenii</name>
    <dbReference type="NCBI Taxonomy" id="53407"/>
    <lineage>
        <taxon>Bacteria</taxon>
        <taxon>Pseudomonadati</taxon>
        <taxon>Pseudomonadota</taxon>
        <taxon>Gammaproteobacteria</taxon>
        <taxon>Pseudomonadales</taxon>
        <taxon>Pseudomonadaceae</taxon>
        <taxon>Pseudomonas</taxon>
    </lineage>
</organism>
<dbReference type="AlphaFoldDB" id="A0A1H6NM49"/>
<gene>
    <name evidence="1" type="ORF">SAMN05216581_2607</name>
</gene>
<evidence type="ECO:0000313" key="1">
    <source>
        <dbReference type="EMBL" id="SEI13353.1"/>
    </source>
</evidence>
<protein>
    <submittedName>
        <fullName evidence="1">Uncharacterized protein</fullName>
    </submittedName>
</protein>
<sequence length="63" mass="7147">MHELLIIIILPEGMAALLAAKLSHRRIISLLLGFEVMTVAHVAKQIPIEFRGCPLRQINFDQR</sequence>
<reference evidence="1 2" key="1">
    <citation type="submission" date="2016-10" db="EMBL/GenBank/DDBJ databases">
        <authorList>
            <person name="de Groot N.N."/>
        </authorList>
    </citation>
    <scope>NUCLEOTIDE SEQUENCE [LARGE SCALE GENOMIC DNA]</scope>
    <source>
        <strain evidence="1 2">LMG 2158</strain>
    </source>
</reference>
<proteinExistence type="predicted"/>
<name>A0A1H6NM49_9PSED</name>
<dbReference type="EMBL" id="LT629972">
    <property type="protein sequence ID" value="SEI13353.1"/>
    <property type="molecule type" value="Genomic_DNA"/>
</dbReference>
<dbReference type="RefSeq" id="WP_019362139.1">
    <property type="nucleotide sequence ID" value="NZ_LT629972.1"/>
</dbReference>
<accession>A0A1H6NM49</accession>
<evidence type="ECO:0000313" key="2">
    <source>
        <dbReference type="Proteomes" id="UP000182272"/>
    </source>
</evidence>
<dbReference type="Proteomes" id="UP000182272">
    <property type="component" value="Chromosome I"/>
</dbReference>